<organism evidence="1">
    <name type="scientific">Cryptophlebia leucotreta granulosis virus</name>
    <name type="common">ClGV</name>
    <name type="synonym">Cryptophlebia leucotreta granulovirus</name>
    <dbReference type="NCBI Taxonomy" id="35254"/>
    <lineage>
        <taxon>Viruses</taxon>
        <taxon>Viruses incertae sedis</taxon>
        <taxon>Naldaviricetes</taxon>
        <taxon>Lefavirales</taxon>
        <taxon>Baculoviridae</taxon>
        <taxon>Betabaculovirus</taxon>
        <taxon>Betabaculovirus cryleucotretae</taxon>
    </lineage>
</organism>
<name>A0A2H4ZKC0_GVCL</name>
<proteinExistence type="predicted"/>
<organismHost>
    <name type="scientific">Tortricidae</name>
    <dbReference type="NCBI Taxonomy" id="7139"/>
</organismHost>
<dbReference type="Pfam" id="PF05214">
    <property type="entry name" value="Baculo_p33"/>
    <property type="match status" value="1"/>
</dbReference>
<dbReference type="InterPro" id="IPR007879">
    <property type="entry name" value="Baculo_p33"/>
</dbReference>
<evidence type="ECO:0000313" key="1">
    <source>
        <dbReference type="EMBL" id="AUF82011.1"/>
    </source>
</evidence>
<sequence>MLFETQTVLRYRQSFSLFVYRMLDMCRMAPSTELQISLKKQVLFLYNILCLISYNEDRSGAVIHLVDWASQVGSDIKLEVFKDMYLSKLENLNMKELKPNKFLFSFSTIWDSLHLMCLVGDDVIHNRHSYPQENVSACIRNMKWVFYNIFIVLFCPICAKHYLTVDTFPFEFERVEVGLYREQHGEPLLLVEEINKTQSHKNILYKNHLLYNSMVFHNHVNSYRPIQHNKEELNNFQRMEWSVLKNLLGL</sequence>
<reference evidence="1" key="1">
    <citation type="journal article" date="2017" name="Int. J. Mol. Sci.">
        <title>Genome Analysis and Genetic Stability of the Cryptophlebia leucotreta Granulovirus (CrleGV-SA) after 15 Years of Commercial Use as a Biopesticide.</title>
        <authorList>
            <person name="van der Merwe M."/>
            <person name="Jukes M.D."/>
            <person name="Rabalski L."/>
            <person name="Knox C."/>
            <person name="Opoku-Debrah J.K."/>
            <person name="Moore S.D."/>
            <person name="Krejmer-Rabalska M."/>
            <person name="Szewczyk B."/>
            <person name="Hill M.P."/>
        </authorList>
    </citation>
    <scope>NUCLEOTIDE SEQUENCE</scope>
    <source>
        <strain evidence="1">CrleGV-SA</strain>
    </source>
</reference>
<protein>
    <submittedName>
        <fullName evidence="1">p33</fullName>
    </submittedName>
</protein>
<accession>A0A2H4ZKC0</accession>
<dbReference type="EMBL" id="MF974563">
    <property type="protein sequence ID" value="AUF82011.1"/>
    <property type="molecule type" value="Genomic_DNA"/>
</dbReference>